<dbReference type="PATRIC" id="fig|2041.4.peg.3025"/>
<name>A0A0U3T544_9ACTN</name>
<keyword evidence="3" id="KW-1185">Reference proteome</keyword>
<sequence length="139" mass="15286">MADPDLLVERYLAALEAADLDAVLALFAPDATVVSPLYGTLPAREFYPVLFADTAESRLTLKATMRGTRDGRDLVSFWFDFDWTLASGEPAPFSVVDVAELDEEGRIERLTIVYDTAPIRGAFDRQRPDVDQDEATAGA</sequence>
<proteinExistence type="predicted"/>
<dbReference type="InterPro" id="IPR037401">
    <property type="entry name" value="SnoaL-like"/>
</dbReference>
<evidence type="ECO:0000313" key="2">
    <source>
        <dbReference type="EMBL" id="ALX05818.1"/>
    </source>
</evidence>
<dbReference type="STRING" id="2041.AERYTH_14500"/>
<dbReference type="Pfam" id="PF12680">
    <property type="entry name" value="SnoaL_2"/>
    <property type="match status" value="1"/>
</dbReference>
<dbReference type="InterPro" id="IPR032710">
    <property type="entry name" value="NTF2-like_dom_sf"/>
</dbReference>
<organism evidence="2 3">
    <name type="scientific">Aeromicrobium erythreum</name>
    <dbReference type="NCBI Taxonomy" id="2041"/>
    <lineage>
        <taxon>Bacteria</taxon>
        <taxon>Bacillati</taxon>
        <taxon>Actinomycetota</taxon>
        <taxon>Actinomycetes</taxon>
        <taxon>Propionibacteriales</taxon>
        <taxon>Nocardioidaceae</taxon>
        <taxon>Aeromicrobium</taxon>
    </lineage>
</organism>
<feature type="domain" description="SnoaL-like" evidence="1">
    <location>
        <begin position="8"/>
        <end position="109"/>
    </location>
</feature>
<protein>
    <recommendedName>
        <fullName evidence="1">SnoaL-like domain-containing protein</fullName>
    </recommendedName>
</protein>
<dbReference type="Proteomes" id="UP000067689">
    <property type="component" value="Chromosome"/>
</dbReference>
<accession>A0A0U3T544</accession>
<evidence type="ECO:0000313" key="3">
    <source>
        <dbReference type="Proteomes" id="UP000067689"/>
    </source>
</evidence>
<reference evidence="2 3" key="1">
    <citation type="journal article" date="1991" name="Int. J. Syst. Bacteriol.">
        <title>Description of the erythromycin-producing bacterium Arthrobacter sp. strain NRRL B-3381 as Aeromicrobium erythreum gen. nov., sp. nov.</title>
        <authorList>
            <person name="Miller E.S."/>
            <person name="Woese C.R."/>
            <person name="Brenner S."/>
        </authorList>
    </citation>
    <scope>NUCLEOTIDE SEQUENCE [LARGE SCALE GENOMIC DNA]</scope>
    <source>
        <strain evidence="2 3">AR18</strain>
    </source>
</reference>
<dbReference type="SUPFAM" id="SSF54427">
    <property type="entry name" value="NTF2-like"/>
    <property type="match status" value="1"/>
</dbReference>
<evidence type="ECO:0000259" key="1">
    <source>
        <dbReference type="Pfam" id="PF12680"/>
    </source>
</evidence>
<dbReference type="KEGG" id="aer:AERYTH_14500"/>
<dbReference type="Gene3D" id="3.10.450.50">
    <property type="match status" value="1"/>
</dbReference>
<dbReference type="AlphaFoldDB" id="A0A0U3T544"/>
<dbReference type="OrthoDB" id="459617at2"/>
<dbReference type="RefSeq" id="WP_067860182.1">
    <property type="nucleotide sequence ID" value="NZ_CP011502.1"/>
</dbReference>
<gene>
    <name evidence="2" type="ORF">AERYTH_14500</name>
</gene>
<dbReference type="EMBL" id="CP011502">
    <property type="protein sequence ID" value="ALX05818.1"/>
    <property type="molecule type" value="Genomic_DNA"/>
</dbReference>